<feature type="transmembrane region" description="Helical" evidence="1">
    <location>
        <begin position="38"/>
        <end position="63"/>
    </location>
</feature>
<reference evidence="3" key="1">
    <citation type="submission" date="2018-01" db="EMBL/GenBank/DDBJ databases">
        <title>Rubneribacter badeniensis gen. nov., sp. nov., and Colonibacter rubneri, gen. nov., sp. nov., WGS of new members of the Eggerthellaceae.</title>
        <authorList>
            <person name="Danylec N."/>
            <person name="Stoll D.A."/>
            <person name="Doetsch A."/>
            <person name="Kulling S.E."/>
            <person name="Huch M."/>
        </authorList>
    </citation>
    <scope>NUCLEOTIDE SEQUENCE [LARGE SCALE GENOMIC DNA]</scope>
    <source>
        <strain evidence="3">ResAG-96</strain>
    </source>
</reference>
<keyword evidence="1" id="KW-1133">Transmembrane helix</keyword>
<evidence type="ECO:0000313" key="3">
    <source>
        <dbReference type="Proteomes" id="UP000236197"/>
    </source>
</evidence>
<evidence type="ECO:0000256" key="1">
    <source>
        <dbReference type="SAM" id="Phobius"/>
    </source>
</evidence>
<feature type="transmembrane region" description="Helical" evidence="1">
    <location>
        <begin position="6"/>
        <end position="26"/>
    </location>
</feature>
<protein>
    <submittedName>
        <fullName evidence="2">Guanylate cyclase</fullName>
    </submittedName>
</protein>
<name>A0A2K2UB98_9ACTN</name>
<evidence type="ECO:0000313" key="2">
    <source>
        <dbReference type="EMBL" id="PNV67488.1"/>
    </source>
</evidence>
<keyword evidence="3" id="KW-1185">Reference proteome</keyword>
<dbReference type="EMBL" id="PPEK01000008">
    <property type="protein sequence ID" value="PNV67488.1"/>
    <property type="molecule type" value="Genomic_DNA"/>
</dbReference>
<dbReference type="AlphaFoldDB" id="A0A2K2UB98"/>
<feature type="transmembrane region" description="Helical" evidence="1">
    <location>
        <begin position="69"/>
        <end position="94"/>
    </location>
</feature>
<dbReference type="Proteomes" id="UP000236197">
    <property type="component" value="Unassembled WGS sequence"/>
</dbReference>
<accession>A0A2K2UB98</accession>
<keyword evidence="1" id="KW-0472">Membrane</keyword>
<gene>
    <name evidence="2" type="ORF">C2L71_07735</name>
</gene>
<organism evidence="2 3">
    <name type="scientific">Enteroscipio rubneri</name>
    <dbReference type="NCBI Taxonomy" id="2070686"/>
    <lineage>
        <taxon>Bacteria</taxon>
        <taxon>Bacillati</taxon>
        <taxon>Actinomycetota</taxon>
        <taxon>Coriobacteriia</taxon>
        <taxon>Eggerthellales</taxon>
        <taxon>Eggerthellaceae</taxon>
        <taxon>Enteroscipio</taxon>
    </lineage>
</organism>
<proteinExistence type="predicted"/>
<sequence length="123" mass="13935">MIARLSRIVPMLILLAVLAGIVYLVMAYRHSPNRAKEILIKMFTVITGGLSAFFLLVSVYAWFEHNEAVFDLALSFLVTALIGLGVTFICRAVFLRHHPSYRKKPMRTERLSDRRKGRGGRDG</sequence>
<keyword evidence="1" id="KW-0812">Transmembrane</keyword>
<dbReference type="RefSeq" id="WP_103265202.1">
    <property type="nucleotide sequence ID" value="NZ_CABMLE010000008.1"/>
</dbReference>
<dbReference type="OrthoDB" id="3197138at2"/>
<comment type="caution">
    <text evidence="2">The sequence shown here is derived from an EMBL/GenBank/DDBJ whole genome shotgun (WGS) entry which is preliminary data.</text>
</comment>